<dbReference type="Gene3D" id="3.40.50.300">
    <property type="entry name" value="P-loop containing nucleotide triphosphate hydrolases"/>
    <property type="match status" value="2"/>
</dbReference>
<dbReference type="PANTHER" id="PTHR32182">
    <property type="entry name" value="DNA REPLICATION AND REPAIR PROTEIN RECF"/>
    <property type="match status" value="1"/>
</dbReference>
<dbReference type="InterPro" id="IPR041685">
    <property type="entry name" value="AAA_GajA/Old/RecF-like"/>
</dbReference>
<dbReference type="AlphaFoldDB" id="A0A926KTH6"/>
<dbReference type="InterPro" id="IPR016195">
    <property type="entry name" value="Pol/histidinol_Pase-like"/>
</dbReference>
<dbReference type="PANTHER" id="PTHR32182:SF22">
    <property type="entry name" value="ATP-DEPENDENT ENDONUCLEASE, OLD FAMILY-RELATED"/>
    <property type="match status" value="1"/>
</dbReference>
<gene>
    <name evidence="3" type="ORF">ICC18_27865</name>
</gene>
<accession>A0A926KTH6</accession>
<dbReference type="GO" id="GO:0000731">
    <property type="term" value="P:DNA synthesis involved in DNA repair"/>
    <property type="evidence" value="ECO:0007669"/>
    <property type="project" value="TreeGrafter"/>
</dbReference>
<proteinExistence type="predicted"/>
<dbReference type="RefSeq" id="WP_188177666.1">
    <property type="nucleotide sequence ID" value="NZ_JACVVD010000013.1"/>
</dbReference>
<name>A0A926KTH6_9BACL</name>
<evidence type="ECO:0000256" key="1">
    <source>
        <dbReference type="SAM" id="Coils"/>
    </source>
</evidence>
<feature type="domain" description="Endonuclease GajA/Old nuclease/RecF-like AAA" evidence="2">
    <location>
        <begin position="294"/>
        <end position="682"/>
    </location>
</feature>
<feature type="coiled-coil region" evidence="1">
    <location>
        <begin position="613"/>
        <end position="640"/>
    </location>
</feature>
<sequence length="923" mass="105499">MSYQGMRWYKCDFQMQTPGDPNNWLQSDPAHLKKEHSQDELIRSVDLYLTRCHEVGLEVVCITDHNFIGIDYLRVLKGRNDYIANQLQKPPLVIFPGFEIEVSQGLGIHLLCIFDVNKPLHDIDDIVTQLGLTRSERVRNGNIVPLPQATFDRIEKIVQEDHNGVIIAAHPLSDSGLLNDDFLTEFFQRDMFLNPKLLALELPKPLADFSVNMQRLITADVACHAEWKRERRIAAVMSSDAYSINESSKGYIGKRHTWVKMSDPSLKSIIQAFLDHERIALSPNNPNENVRHDKIISLSIENAAFLDDQTIHLSPHLNCIIGGRGSGKSSILEYIRLAVSHNQDLNETEQIQRVRRTLPPTSVVRLTWEGLNGLTDTFEYDIASQNARIISREAQDPATILRNLKVQVFSQREISEIAQEQKSLSILIDTISGSELDRLKSKEIELRSTIQNLFQSRNTIERLKNERNTLLQEISEIQRQWNAFVSVQAENERRNKALVAENYIHEVLEETKQLVASWNEQIKSSTREHADLVKQDWLDDPFFDDLNVGLRAAKQELEKGVEAALIKYSEAVDSLTEKNEKWEAITVAIQQTKTDFIAACHEKGVHPDQLEVMKELEHSIQLKEQDLDEREKKLANSSQEIEKLFSSIGTLHDTWLAQTTLKTEKIYSILASGSIPYTRQGSPFISVEIFKCRDQEHFKQIWGTNHNIRGNTRLGRNWDTIGEKLFQSFEVSEDLTPWTLLTQWLENVELMPSELRGYHGELNAYLTGEGIGYWETMQVTRINDRINITLYRDDGTRAGSLDDGGLSDGQKNTAILALLFAHGTNPLLIDQPEDELDSDFIYNQLVPLLRRVKHNRQIILATHNANIPVNGDCELLYALHTEMGKGILKAEGGLEKPHVKEAVLDIMEGSREAFKRRQEKYNF</sequence>
<feature type="coiled-coil region" evidence="1">
    <location>
        <begin position="446"/>
        <end position="480"/>
    </location>
</feature>
<evidence type="ECO:0000313" key="4">
    <source>
        <dbReference type="Proteomes" id="UP000650466"/>
    </source>
</evidence>
<evidence type="ECO:0000259" key="2">
    <source>
        <dbReference type="Pfam" id="PF13175"/>
    </source>
</evidence>
<dbReference type="GO" id="GO:0006302">
    <property type="term" value="P:double-strand break repair"/>
    <property type="evidence" value="ECO:0007669"/>
    <property type="project" value="TreeGrafter"/>
</dbReference>
<dbReference type="SUPFAM" id="SSF52540">
    <property type="entry name" value="P-loop containing nucleoside triphosphate hydrolases"/>
    <property type="match status" value="1"/>
</dbReference>
<reference evidence="3" key="1">
    <citation type="submission" date="2020-09" db="EMBL/GenBank/DDBJ databases">
        <title>Draft Genome Sequence of Paenibacillus sp. WST5.</title>
        <authorList>
            <person name="Bao Z."/>
        </authorList>
    </citation>
    <scope>NUCLEOTIDE SEQUENCE</scope>
    <source>
        <strain evidence="3">WST5</strain>
    </source>
</reference>
<keyword evidence="1" id="KW-0175">Coiled coil</keyword>
<dbReference type="Proteomes" id="UP000650466">
    <property type="component" value="Unassembled WGS sequence"/>
</dbReference>
<keyword evidence="4" id="KW-1185">Reference proteome</keyword>
<comment type="caution">
    <text evidence="3">The sequence shown here is derived from an EMBL/GenBank/DDBJ whole genome shotgun (WGS) entry which is preliminary data.</text>
</comment>
<dbReference type="Pfam" id="PF13175">
    <property type="entry name" value="AAA_15"/>
    <property type="match status" value="1"/>
</dbReference>
<evidence type="ECO:0000313" key="3">
    <source>
        <dbReference type="EMBL" id="MBD0383897.1"/>
    </source>
</evidence>
<dbReference type="NCBIfam" id="NF045780">
    <property type="entry name" value="TrlF_fam_ATP"/>
    <property type="match status" value="1"/>
</dbReference>
<dbReference type="SUPFAM" id="SSF89550">
    <property type="entry name" value="PHP domain-like"/>
    <property type="match status" value="1"/>
</dbReference>
<dbReference type="EMBL" id="JACVVD010000013">
    <property type="protein sequence ID" value="MBD0383897.1"/>
    <property type="molecule type" value="Genomic_DNA"/>
</dbReference>
<dbReference type="InterPro" id="IPR054787">
    <property type="entry name" value="TrlF_ATPase"/>
</dbReference>
<dbReference type="Gene3D" id="3.20.20.140">
    <property type="entry name" value="Metal-dependent hydrolases"/>
    <property type="match status" value="1"/>
</dbReference>
<dbReference type="InterPro" id="IPR027417">
    <property type="entry name" value="P-loop_NTPase"/>
</dbReference>
<protein>
    <submittedName>
        <fullName evidence="3">AAA family ATPase</fullName>
    </submittedName>
</protein>
<organism evidence="3 4">
    <name type="scientific">Paenibacillus sedimenti</name>
    <dbReference type="NCBI Taxonomy" id="2770274"/>
    <lineage>
        <taxon>Bacteria</taxon>
        <taxon>Bacillati</taxon>
        <taxon>Bacillota</taxon>
        <taxon>Bacilli</taxon>
        <taxon>Bacillales</taxon>
        <taxon>Paenibacillaceae</taxon>
        <taxon>Paenibacillus</taxon>
    </lineage>
</organism>